<organism evidence="2 3">
    <name type="scientific">Potamilus streckersoni</name>
    <dbReference type="NCBI Taxonomy" id="2493646"/>
    <lineage>
        <taxon>Eukaryota</taxon>
        <taxon>Metazoa</taxon>
        <taxon>Spiralia</taxon>
        <taxon>Lophotrochozoa</taxon>
        <taxon>Mollusca</taxon>
        <taxon>Bivalvia</taxon>
        <taxon>Autobranchia</taxon>
        <taxon>Heteroconchia</taxon>
        <taxon>Palaeoheterodonta</taxon>
        <taxon>Unionida</taxon>
        <taxon>Unionoidea</taxon>
        <taxon>Unionidae</taxon>
        <taxon>Ambleminae</taxon>
        <taxon>Lampsilini</taxon>
        <taxon>Potamilus</taxon>
    </lineage>
</organism>
<evidence type="ECO:0000256" key="1">
    <source>
        <dbReference type="SAM" id="MobiDB-lite"/>
    </source>
</evidence>
<feature type="compositionally biased region" description="Polar residues" evidence="1">
    <location>
        <begin position="49"/>
        <end position="59"/>
    </location>
</feature>
<dbReference type="AlphaFoldDB" id="A0AAE0SJ28"/>
<evidence type="ECO:0000313" key="3">
    <source>
        <dbReference type="Proteomes" id="UP001195483"/>
    </source>
</evidence>
<dbReference type="Proteomes" id="UP001195483">
    <property type="component" value="Unassembled WGS sequence"/>
</dbReference>
<protein>
    <submittedName>
        <fullName evidence="2">Uncharacterized protein</fullName>
    </submittedName>
</protein>
<sequence length="102" mass="11604">MSVPRIDTQTKKQIILKPGGCRSLGGVIISLLKWDTNASNVLSKKKATLRSTQKTNTVMVSRLGHHLKKQNKKKTNKNKKTNKKNEKSATVTRPIQKRRKRK</sequence>
<reference evidence="2" key="3">
    <citation type="submission" date="2023-05" db="EMBL/GenBank/DDBJ databases">
        <authorList>
            <person name="Smith C.H."/>
        </authorList>
    </citation>
    <scope>NUCLEOTIDE SEQUENCE</scope>
    <source>
        <strain evidence="2">CHS0354</strain>
        <tissue evidence="2">Mantle</tissue>
    </source>
</reference>
<reference evidence="2" key="2">
    <citation type="journal article" date="2021" name="Genome Biol. Evol.">
        <title>Developing a high-quality reference genome for a parasitic bivalve with doubly uniparental inheritance (Bivalvia: Unionida).</title>
        <authorList>
            <person name="Smith C.H."/>
        </authorList>
    </citation>
    <scope>NUCLEOTIDE SEQUENCE</scope>
    <source>
        <strain evidence="2">CHS0354</strain>
        <tissue evidence="2">Mantle</tissue>
    </source>
</reference>
<name>A0AAE0SJ28_9BIVA</name>
<accession>A0AAE0SJ28</accession>
<gene>
    <name evidence="2" type="ORF">CHS0354_028918</name>
</gene>
<reference evidence="2" key="1">
    <citation type="journal article" date="2021" name="Genome Biol. Evol.">
        <title>A High-Quality Reference Genome for a Parasitic Bivalve with Doubly Uniparental Inheritance (Bivalvia: Unionida).</title>
        <authorList>
            <person name="Smith C.H."/>
        </authorList>
    </citation>
    <scope>NUCLEOTIDE SEQUENCE</scope>
    <source>
        <strain evidence="2">CHS0354</strain>
    </source>
</reference>
<evidence type="ECO:0000313" key="2">
    <source>
        <dbReference type="EMBL" id="KAK3592842.1"/>
    </source>
</evidence>
<feature type="region of interest" description="Disordered" evidence="1">
    <location>
        <begin position="46"/>
        <end position="102"/>
    </location>
</feature>
<dbReference type="EMBL" id="JAEAOA010001734">
    <property type="protein sequence ID" value="KAK3592842.1"/>
    <property type="molecule type" value="Genomic_DNA"/>
</dbReference>
<proteinExistence type="predicted"/>
<comment type="caution">
    <text evidence="2">The sequence shown here is derived from an EMBL/GenBank/DDBJ whole genome shotgun (WGS) entry which is preliminary data.</text>
</comment>
<keyword evidence="3" id="KW-1185">Reference proteome</keyword>
<feature type="compositionally biased region" description="Basic residues" evidence="1">
    <location>
        <begin position="63"/>
        <end position="82"/>
    </location>
</feature>